<dbReference type="RefSeq" id="WP_184675095.1">
    <property type="nucleotide sequence ID" value="NZ_BAABAI010000021.1"/>
</dbReference>
<keyword evidence="3" id="KW-1185">Reference proteome</keyword>
<reference evidence="2 3" key="1">
    <citation type="submission" date="2020-08" db="EMBL/GenBank/DDBJ databases">
        <title>Sequencing the genomes of 1000 actinobacteria strains.</title>
        <authorList>
            <person name="Klenk H.-P."/>
        </authorList>
    </citation>
    <scope>NUCLEOTIDE SEQUENCE [LARGE SCALE GENOMIC DNA]</scope>
    <source>
        <strain evidence="2 3">DSM 45084</strain>
    </source>
</reference>
<dbReference type="EMBL" id="JACHJS010000001">
    <property type="protein sequence ID" value="MBB4969435.1"/>
    <property type="molecule type" value="Genomic_DNA"/>
</dbReference>
<dbReference type="InterPro" id="IPR009061">
    <property type="entry name" value="DNA-bd_dom_put_sf"/>
</dbReference>
<name>A0A7W7TCV6_9PSEU</name>
<dbReference type="InterPro" id="IPR041657">
    <property type="entry name" value="HTH_17"/>
</dbReference>
<evidence type="ECO:0000259" key="1">
    <source>
        <dbReference type="Pfam" id="PF12728"/>
    </source>
</evidence>
<accession>A0A7W7TCV6</accession>
<dbReference type="SUPFAM" id="SSF46955">
    <property type="entry name" value="Putative DNA-binding domain"/>
    <property type="match status" value="1"/>
</dbReference>
<dbReference type="Pfam" id="PF12728">
    <property type="entry name" value="HTH_17"/>
    <property type="match status" value="1"/>
</dbReference>
<sequence>MAATLRRHTLFPPGDSQDDLAYAAEALHGHTRLVGPDGTEIKLPGEVFAALREVVEALSNGLAITIAPQTTQLTTQQAADMLNISRPTLVRLLEEGQIPFEMRGRHRRVRLTDLLDYQEHARVHRRTALNELAREAVEDGSYDAVDHFPRTR</sequence>
<comment type="caution">
    <text evidence="2">The sequence shown here is derived from an EMBL/GenBank/DDBJ whole genome shotgun (WGS) entry which is preliminary data.</text>
</comment>
<dbReference type="Proteomes" id="UP000542674">
    <property type="component" value="Unassembled WGS sequence"/>
</dbReference>
<dbReference type="GO" id="GO:0003677">
    <property type="term" value="F:DNA binding"/>
    <property type="evidence" value="ECO:0007669"/>
    <property type="project" value="InterPro"/>
</dbReference>
<evidence type="ECO:0000313" key="3">
    <source>
        <dbReference type="Proteomes" id="UP000542674"/>
    </source>
</evidence>
<dbReference type="AlphaFoldDB" id="A0A7W7TCV6"/>
<dbReference type="NCBIfam" id="TIGR01764">
    <property type="entry name" value="excise"/>
    <property type="match status" value="1"/>
</dbReference>
<evidence type="ECO:0000313" key="2">
    <source>
        <dbReference type="EMBL" id="MBB4969435.1"/>
    </source>
</evidence>
<proteinExistence type="predicted"/>
<feature type="domain" description="Helix-turn-helix" evidence="1">
    <location>
        <begin position="73"/>
        <end position="119"/>
    </location>
</feature>
<gene>
    <name evidence="2" type="ORF">F4559_006794</name>
</gene>
<dbReference type="InterPro" id="IPR010093">
    <property type="entry name" value="SinI_DNA-bd"/>
</dbReference>
<protein>
    <submittedName>
        <fullName evidence="2">Excisionase family DNA binding protein</fullName>
    </submittedName>
</protein>
<organism evidence="2 3">
    <name type="scientific">Saccharothrix violaceirubra</name>
    <dbReference type="NCBI Taxonomy" id="413306"/>
    <lineage>
        <taxon>Bacteria</taxon>
        <taxon>Bacillati</taxon>
        <taxon>Actinomycetota</taxon>
        <taxon>Actinomycetes</taxon>
        <taxon>Pseudonocardiales</taxon>
        <taxon>Pseudonocardiaceae</taxon>
        <taxon>Saccharothrix</taxon>
    </lineage>
</organism>